<dbReference type="EMBL" id="JAWWNJ010000005">
    <property type="protein sequence ID" value="KAK7056072.1"/>
    <property type="molecule type" value="Genomic_DNA"/>
</dbReference>
<dbReference type="Proteomes" id="UP001362999">
    <property type="component" value="Unassembled WGS sequence"/>
</dbReference>
<evidence type="ECO:0000313" key="1">
    <source>
        <dbReference type="EMBL" id="KAK7056072.1"/>
    </source>
</evidence>
<evidence type="ECO:0000313" key="2">
    <source>
        <dbReference type="Proteomes" id="UP001362999"/>
    </source>
</evidence>
<comment type="caution">
    <text evidence="1">The sequence shown here is derived from an EMBL/GenBank/DDBJ whole genome shotgun (WGS) entry which is preliminary data.</text>
</comment>
<dbReference type="AlphaFoldDB" id="A0AAW0DTI8"/>
<gene>
    <name evidence="1" type="ORF">R3P38DRAFT_3170733</name>
</gene>
<evidence type="ECO:0008006" key="3">
    <source>
        <dbReference type="Google" id="ProtNLM"/>
    </source>
</evidence>
<proteinExistence type="predicted"/>
<organism evidence="1 2">
    <name type="scientific">Favolaschia claudopus</name>
    <dbReference type="NCBI Taxonomy" id="2862362"/>
    <lineage>
        <taxon>Eukaryota</taxon>
        <taxon>Fungi</taxon>
        <taxon>Dikarya</taxon>
        <taxon>Basidiomycota</taxon>
        <taxon>Agaricomycotina</taxon>
        <taxon>Agaricomycetes</taxon>
        <taxon>Agaricomycetidae</taxon>
        <taxon>Agaricales</taxon>
        <taxon>Marasmiineae</taxon>
        <taxon>Mycenaceae</taxon>
        <taxon>Favolaschia</taxon>
    </lineage>
</organism>
<protein>
    <recommendedName>
        <fullName evidence="3">Homing endonuclease LAGLIDADG domain-containing protein</fullName>
    </recommendedName>
</protein>
<sequence>MRRNLSSLESLRAGFDATRTTSGYQTDGEGSIYDVAFVKQTDVAHFNESPRDAQSIHRLLAATAMKIGYTKHLARRQRMYDPCTRSGAYSVFWMGYYQVDRRIFDGTAFISLRFSANAETAAYLHYVLEHSNLPRVPFICECGTKHHKFHRFHGSTHWNQVLAGGLRSLGVQASKIWFPPTSSSLSPDLRDAYETIYKS</sequence>
<accession>A0AAW0DTI8</accession>
<keyword evidence="2" id="KW-1185">Reference proteome</keyword>
<name>A0AAW0DTI8_9AGAR</name>
<reference evidence="1 2" key="1">
    <citation type="journal article" date="2024" name="J Genomics">
        <title>Draft genome sequencing and assembly of Favolaschia claudopus CIRM-BRFM 2984 isolated from oak limbs.</title>
        <authorList>
            <person name="Navarro D."/>
            <person name="Drula E."/>
            <person name="Chaduli D."/>
            <person name="Cazenave R."/>
            <person name="Ahrendt S."/>
            <person name="Wang J."/>
            <person name="Lipzen A."/>
            <person name="Daum C."/>
            <person name="Barry K."/>
            <person name="Grigoriev I.V."/>
            <person name="Favel A."/>
            <person name="Rosso M.N."/>
            <person name="Martin F."/>
        </authorList>
    </citation>
    <scope>NUCLEOTIDE SEQUENCE [LARGE SCALE GENOMIC DNA]</scope>
    <source>
        <strain evidence="1 2">CIRM-BRFM 2984</strain>
    </source>
</reference>